<proteinExistence type="predicted"/>
<dbReference type="Proteomes" id="UP000509626">
    <property type="component" value="Chromosome"/>
</dbReference>
<gene>
    <name evidence="4" type="ORF">HUG12_13370</name>
</gene>
<sequence>MTPTEFYHVAMKVEDVDETVEFYRQQFDAEVIDRNRPEEGADGSGGGTGAPGGSDDATAVEYAAMEVADKRLYAFDRAPYEATGLVEDLPTGLLHFGFVVDDADAAHRAMAATGVEFVMEPTDFGDLRIAFLADPSGAWVELVEHRS</sequence>
<dbReference type="GO" id="GO:0004493">
    <property type="term" value="F:methylmalonyl-CoA epimerase activity"/>
    <property type="evidence" value="ECO:0007669"/>
    <property type="project" value="TreeGrafter"/>
</dbReference>
<feature type="compositionally biased region" description="Gly residues" evidence="2">
    <location>
        <begin position="42"/>
        <end position="52"/>
    </location>
</feature>
<dbReference type="PANTHER" id="PTHR43048">
    <property type="entry name" value="METHYLMALONYL-COA EPIMERASE"/>
    <property type="match status" value="1"/>
</dbReference>
<dbReference type="PANTHER" id="PTHR43048:SF4">
    <property type="entry name" value="RING-CLEAVING DIOXYGENASE-RELATED"/>
    <property type="match status" value="1"/>
</dbReference>
<evidence type="ECO:0000259" key="3">
    <source>
        <dbReference type="PROSITE" id="PS51819"/>
    </source>
</evidence>
<evidence type="ECO:0000256" key="2">
    <source>
        <dbReference type="SAM" id="MobiDB-lite"/>
    </source>
</evidence>
<feature type="region of interest" description="Disordered" evidence="2">
    <location>
        <begin position="31"/>
        <end position="57"/>
    </location>
</feature>
<evidence type="ECO:0000313" key="5">
    <source>
        <dbReference type="Proteomes" id="UP000509626"/>
    </source>
</evidence>
<feature type="domain" description="VOC" evidence="3">
    <location>
        <begin position="5"/>
        <end position="145"/>
    </location>
</feature>
<evidence type="ECO:0000313" key="4">
    <source>
        <dbReference type="EMBL" id="QLG62661.1"/>
    </source>
</evidence>
<dbReference type="InterPro" id="IPR037523">
    <property type="entry name" value="VOC_core"/>
</dbReference>
<dbReference type="KEGG" id="halu:HUG12_13370"/>
<dbReference type="GeneID" id="56038467"/>
<keyword evidence="5" id="KW-1185">Reference proteome</keyword>
<dbReference type="GO" id="GO:0046491">
    <property type="term" value="P:L-methylmalonyl-CoA metabolic process"/>
    <property type="evidence" value="ECO:0007669"/>
    <property type="project" value="TreeGrafter"/>
</dbReference>
<dbReference type="SUPFAM" id="SSF54593">
    <property type="entry name" value="Glyoxalase/Bleomycin resistance protein/Dihydroxybiphenyl dioxygenase"/>
    <property type="match status" value="1"/>
</dbReference>
<protein>
    <submittedName>
        <fullName evidence="4">VOC family protein</fullName>
    </submittedName>
</protein>
<dbReference type="AlphaFoldDB" id="A0A7D5QE62"/>
<dbReference type="InterPro" id="IPR029068">
    <property type="entry name" value="Glyas_Bleomycin-R_OHBP_Dase"/>
</dbReference>
<evidence type="ECO:0000256" key="1">
    <source>
        <dbReference type="ARBA" id="ARBA00022723"/>
    </source>
</evidence>
<dbReference type="InterPro" id="IPR051785">
    <property type="entry name" value="MMCE/EMCE_epimerase"/>
</dbReference>
<dbReference type="PROSITE" id="PS51819">
    <property type="entry name" value="VOC"/>
    <property type="match status" value="1"/>
</dbReference>
<name>A0A7D5QE62_9EURY</name>
<dbReference type="GO" id="GO:0046872">
    <property type="term" value="F:metal ion binding"/>
    <property type="evidence" value="ECO:0007669"/>
    <property type="project" value="UniProtKB-KW"/>
</dbReference>
<dbReference type="Pfam" id="PF00903">
    <property type="entry name" value="Glyoxalase"/>
    <property type="match status" value="1"/>
</dbReference>
<dbReference type="OrthoDB" id="275292at2157"/>
<dbReference type="Gene3D" id="3.10.180.10">
    <property type="entry name" value="2,3-Dihydroxybiphenyl 1,2-Dioxygenase, domain 1"/>
    <property type="match status" value="1"/>
</dbReference>
<accession>A0A7D5QE62</accession>
<keyword evidence="1" id="KW-0479">Metal-binding</keyword>
<dbReference type="RefSeq" id="WP_179269246.1">
    <property type="nucleotide sequence ID" value="NZ_CP058579.1"/>
</dbReference>
<dbReference type="InterPro" id="IPR004360">
    <property type="entry name" value="Glyas_Fos-R_dOase_dom"/>
</dbReference>
<reference evidence="4 5" key="1">
    <citation type="submission" date="2020-06" db="EMBL/GenBank/DDBJ databases">
        <title>NJ-3-1, isolated from saline soil.</title>
        <authorList>
            <person name="Cui H.L."/>
            <person name="Shi X."/>
        </authorList>
    </citation>
    <scope>NUCLEOTIDE SEQUENCE [LARGE SCALE GENOMIC DNA]</scope>
    <source>
        <strain evidence="4 5">NJ-3-1</strain>
    </source>
</reference>
<organism evidence="4 5">
    <name type="scientific">Halorarum salinum</name>
    <dbReference type="NCBI Taxonomy" id="2743089"/>
    <lineage>
        <taxon>Archaea</taxon>
        <taxon>Methanobacteriati</taxon>
        <taxon>Methanobacteriota</taxon>
        <taxon>Stenosarchaea group</taxon>
        <taxon>Halobacteria</taxon>
        <taxon>Halobacteriales</taxon>
        <taxon>Haloferacaceae</taxon>
        <taxon>Halorarum</taxon>
    </lineage>
</organism>
<dbReference type="EMBL" id="CP058579">
    <property type="protein sequence ID" value="QLG62661.1"/>
    <property type="molecule type" value="Genomic_DNA"/>
</dbReference>